<reference evidence="2 3" key="1">
    <citation type="journal article" date="2011" name="Proc. Natl. Acad. Sci. U.S.A.">
        <title>Niche of harmful alga Aureococcus anophagefferens revealed through ecogenomics.</title>
        <authorList>
            <person name="Gobler C.J."/>
            <person name="Berry D.L."/>
            <person name="Dyhrman S.T."/>
            <person name="Wilhelm S.W."/>
            <person name="Salamov A."/>
            <person name="Lobanov A.V."/>
            <person name="Zhang Y."/>
            <person name="Collier J.L."/>
            <person name="Wurch L.L."/>
            <person name="Kustka A.B."/>
            <person name="Dill B.D."/>
            <person name="Shah M."/>
            <person name="VerBerkmoes N.C."/>
            <person name="Kuo A."/>
            <person name="Terry A."/>
            <person name="Pangilinan J."/>
            <person name="Lindquist E.A."/>
            <person name="Lucas S."/>
            <person name="Paulsen I.T."/>
            <person name="Hattenrath-Lehmann T.K."/>
            <person name="Talmage S.C."/>
            <person name="Walker E.A."/>
            <person name="Koch F."/>
            <person name="Burson A.M."/>
            <person name="Marcoval M.A."/>
            <person name="Tang Y.Z."/>
            <person name="Lecleir G.R."/>
            <person name="Coyne K.J."/>
            <person name="Berg G.M."/>
            <person name="Bertrand E.M."/>
            <person name="Saito M.A."/>
            <person name="Gladyshev V.N."/>
            <person name="Grigoriev I.V."/>
        </authorList>
    </citation>
    <scope>NUCLEOTIDE SEQUENCE [LARGE SCALE GENOMIC DNA]</scope>
    <source>
        <strain evidence="3">CCMP 1984</strain>
    </source>
</reference>
<feature type="compositionally biased region" description="Low complexity" evidence="1">
    <location>
        <begin position="183"/>
        <end position="196"/>
    </location>
</feature>
<evidence type="ECO:0000313" key="2">
    <source>
        <dbReference type="EMBL" id="EGB02417.1"/>
    </source>
</evidence>
<sequence>MLSSPISLSLFPSRSGTLPFPLKREVDLRVSGVSETQAEFEVALMRFDRGHSSREISQRTGTSVNEEPRLRDERGWYDTRDHNGRPDGELGSFEEDRQDRREHVLSDDFRGCSSNGYRRRSRERKRLLEAGDFSSRPGMDRPCDRWEPPETAATRALFSTSPNEAHSSRRSRFDARRPDHHASITGATSTSGGYSGSPPAADLLKAAMLKGLVPVVADSATKARRELFVGNTPLGSAPSPCAML</sequence>
<feature type="region of interest" description="Disordered" evidence="1">
    <location>
        <begin position="52"/>
        <end position="98"/>
    </location>
</feature>
<feature type="region of interest" description="Disordered" evidence="1">
    <location>
        <begin position="159"/>
        <end position="196"/>
    </location>
</feature>
<feature type="compositionally biased region" description="Basic and acidic residues" evidence="1">
    <location>
        <begin position="138"/>
        <end position="147"/>
    </location>
</feature>
<keyword evidence="3" id="KW-1185">Reference proteome</keyword>
<name>F0YR42_AURAN</name>
<protein>
    <submittedName>
        <fullName evidence="2">Uncharacterized protein</fullName>
    </submittedName>
</protein>
<dbReference type="RefSeq" id="XP_009042885.1">
    <property type="nucleotide sequence ID" value="XM_009044637.1"/>
</dbReference>
<dbReference type="InParanoid" id="F0YR42"/>
<feature type="compositionally biased region" description="Basic and acidic residues" evidence="1">
    <location>
        <begin position="171"/>
        <end position="182"/>
    </location>
</feature>
<evidence type="ECO:0000256" key="1">
    <source>
        <dbReference type="SAM" id="MobiDB-lite"/>
    </source>
</evidence>
<dbReference type="EMBL" id="GL833543">
    <property type="protein sequence ID" value="EGB02417.1"/>
    <property type="molecule type" value="Genomic_DNA"/>
</dbReference>
<evidence type="ECO:0000313" key="3">
    <source>
        <dbReference type="Proteomes" id="UP000002729"/>
    </source>
</evidence>
<proteinExistence type="predicted"/>
<gene>
    <name evidence="2" type="ORF">AURANDRAFT_68903</name>
</gene>
<organism evidence="3">
    <name type="scientific">Aureococcus anophagefferens</name>
    <name type="common">Harmful bloom alga</name>
    <dbReference type="NCBI Taxonomy" id="44056"/>
    <lineage>
        <taxon>Eukaryota</taxon>
        <taxon>Sar</taxon>
        <taxon>Stramenopiles</taxon>
        <taxon>Ochrophyta</taxon>
        <taxon>Pelagophyceae</taxon>
        <taxon>Pelagomonadales</taxon>
        <taxon>Pelagomonadaceae</taxon>
        <taxon>Aureococcus</taxon>
    </lineage>
</organism>
<feature type="region of interest" description="Disordered" evidence="1">
    <location>
        <begin position="128"/>
        <end position="147"/>
    </location>
</feature>
<dbReference type="AlphaFoldDB" id="F0YR42"/>
<feature type="compositionally biased region" description="Basic and acidic residues" evidence="1">
    <location>
        <begin position="66"/>
        <end position="98"/>
    </location>
</feature>
<accession>F0YR42</accession>
<dbReference type="Proteomes" id="UP000002729">
    <property type="component" value="Unassembled WGS sequence"/>
</dbReference>
<dbReference type="GeneID" id="20227103"/>
<dbReference type="KEGG" id="aaf:AURANDRAFT_68903"/>